<dbReference type="PANTHER" id="PTHR45458:SF3">
    <property type="entry name" value="CHAIN DEHYDROGENASE (ATSC), PUTATIVE-RELATED"/>
    <property type="match status" value="1"/>
</dbReference>
<reference evidence="1" key="1">
    <citation type="submission" date="2023-03" db="EMBL/GenBank/DDBJ databases">
        <title>Massive genome expansion in bonnet fungi (Mycena s.s.) driven by repeated elements and novel gene families across ecological guilds.</title>
        <authorList>
            <consortium name="Lawrence Berkeley National Laboratory"/>
            <person name="Harder C.B."/>
            <person name="Miyauchi S."/>
            <person name="Viragh M."/>
            <person name="Kuo A."/>
            <person name="Thoen E."/>
            <person name="Andreopoulos B."/>
            <person name="Lu D."/>
            <person name="Skrede I."/>
            <person name="Drula E."/>
            <person name="Henrissat B."/>
            <person name="Morin E."/>
            <person name="Kohler A."/>
            <person name="Barry K."/>
            <person name="LaButti K."/>
            <person name="Morin E."/>
            <person name="Salamov A."/>
            <person name="Lipzen A."/>
            <person name="Mereny Z."/>
            <person name="Hegedus B."/>
            <person name="Baldrian P."/>
            <person name="Stursova M."/>
            <person name="Weitz H."/>
            <person name="Taylor A."/>
            <person name="Grigoriev I.V."/>
            <person name="Nagy L.G."/>
            <person name="Martin F."/>
            <person name="Kauserud H."/>
        </authorList>
    </citation>
    <scope>NUCLEOTIDE SEQUENCE</scope>
    <source>
        <strain evidence="1">CBHHK002</strain>
    </source>
</reference>
<evidence type="ECO:0008006" key="3">
    <source>
        <dbReference type="Google" id="ProtNLM"/>
    </source>
</evidence>
<evidence type="ECO:0000313" key="1">
    <source>
        <dbReference type="EMBL" id="KAJ7312259.1"/>
    </source>
</evidence>
<dbReference type="Gene3D" id="3.40.50.720">
    <property type="entry name" value="NAD(P)-binding Rossmann-like Domain"/>
    <property type="match status" value="1"/>
</dbReference>
<sequence length="273" mass="29688">MPSYVVVGAARGLGFEFVNQLSSKSDNTVFALIRNKATASTLYEIQESRKNAVILEADTTDSVAVEEVAKAVESATGGTLDYLIIVAALATNMNKSILAFDSNEELDEDLLEHFRTNVLGVVHTIKAFLPLLREGPTKKVAVLSTFNLSRLLSTGNADLDATLTMANPGRVGYGISKAAMNMAIAKLALALKPEGFVFVSISPGMVDSKAGRRPPEDEAAFQKSAERIKFLLPDFKGPITSKQSVDMMMEVIHRWTVEETGQFVSHYGNKQWL</sequence>
<dbReference type="EMBL" id="JARIHO010000073">
    <property type="protein sequence ID" value="KAJ7312259.1"/>
    <property type="molecule type" value="Genomic_DNA"/>
</dbReference>
<dbReference type="InterPro" id="IPR002347">
    <property type="entry name" value="SDR_fam"/>
</dbReference>
<comment type="caution">
    <text evidence="1">The sequence shown here is derived from an EMBL/GenBank/DDBJ whole genome shotgun (WGS) entry which is preliminary data.</text>
</comment>
<dbReference type="InterPro" id="IPR052184">
    <property type="entry name" value="SDR_enzymes"/>
</dbReference>
<gene>
    <name evidence="1" type="ORF">DFH08DRAFT_973633</name>
</gene>
<dbReference type="Proteomes" id="UP001218218">
    <property type="component" value="Unassembled WGS sequence"/>
</dbReference>
<dbReference type="SUPFAM" id="SSF51735">
    <property type="entry name" value="NAD(P)-binding Rossmann-fold domains"/>
    <property type="match status" value="1"/>
</dbReference>
<dbReference type="PRINTS" id="PR00081">
    <property type="entry name" value="GDHRDH"/>
</dbReference>
<proteinExistence type="predicted"/>
<keyword evidence="2" id="KW-1185">Reference proteome</keyword>
<accession>A0AAD7ED73</accession>
<dbReference type="PANTHER" id="PTHR45458">
    <property type="entry name" value="SHORT-CHAIN DEHYDROGENASE/REDUCTASE SDR"/>
    <property type="match status" value="1"/>
</dbReference>
<protein>
    <recommendedName>
        <fullName evidence="3">NAD(P)-binding protein</fullName>
    </recommendedName>
</protein>
<organism evidence="1 2">
    <name type="scientific">Mycena albidolilacea</name>
    <dbReference type="NCBI Taxonomy" id="1033008"/>
    <lineage>
        <taxon>Eukaryota</taxon>
        <taxon>Fungi</taxon>
        <taxon>Dikarya</taxon>
        <taxon>Basidiomycota</taxon>
        <taxon>Agaricomycotina</taxon>
        <taxon>Agaricomycetes</taxon>
        <taxon>Agaricomycetidae</taxon>
        <taxon>Agaricales</taxon>
        <taxon>Marasmiineae</taxon>
        <taxon>Mycenaceae</taxon>
        <taxon>Mycena</taxon>
    </lineage>
</organism>
<name>A0AAD7ED73_9AGAR</name>
<evidence type="ECO:0000313" key="2">
    <source>
        <dbReference type="Proteomes" id="UP001218218"/>
    </source>
</evidence>
<dbReference type="AlphaFoldDB" id="A0AAD7ED73"/>
<dbReference type="Pfam" id="PF13561">
    <property type="entry name" value="adh_short_C2"/>
    <property type="match status" value="1"/>
</dbReference>
<dbReference type="GO" id="GO:0016616">
    <property type="term" value="F:oxidoreductase activity, acting on the CH-OH group of donors, NAD or NADP as acceptor"/>
    <property type="evidence" value="ECO:0007669"/>
    <property type="project" value="TreeGrafter"/>
</dbReference>
<dbReference type="InterPro" id="IPR036291">
    <property type="entry name" value="NAD(P)-bd_dom_sf"/>
</dbReference>